<name>A0A564ZPT9_PLAVI</name>
<dbReference type="VEuPathDB" id="PlasmoDB:PVP01_0100200"/>
<feature type="compositionally biased region" description="Low complexity" evidence="1">
    <location>
        <begin position="214"/>
        <end position="229"/>
    </location>
</feature>
<feature type="region of interest" description="Disordered" evidence="1">
    <location>
        <begin position="326"/>
        <end position="395"/>
    </location>
</feature>
<feature type="compositionally biased region" description="Polar residues" evidence="1">
    <location>
        <begin position="201"/>
        <end position="212"/>
    </location>
</feature>
<feature type="compositionally biased region" description="Basic and acidic residues" evidence="1">
    <location>
        <begin position="153"/>
        <end position="176"/>
    </location>
</feature>
<feature type="compositionally biased region" description="Basic and acidic residues" evidence="1">
    <location>
        <begin position="377"/>
        <end position="395"/>
    </location>
</feature>
<dbReference type="EMBL" id="LT635612">
    <property type="protein sequence ID" value="VUZ93023.1"/>
    <property type="molecule type" value="Genomic_DNA"/>
</dbReference>
<keyword evidence="2" id="KW-0472">Membrane</keyword>
<feature type="compositionally biased region" description="Acidic residues" evidence="1">
    <location>
        <begin position="339"/>
        <end position="350"/>
    </location>
</feature>
<feature type="transmembrane region" description="Helical" evidence="2">
    <location>
        <begin position="443"/>
        <end position="464"/>
    </location>
</feature>
<feature type="compositionally biased region" description="Polar residues" evidence="1">
    <location>
        <begin position="236"/>
        <end position="263"/>
    </location>
</feature>
<dbReference type="VEuPathDB" id="PlasmoDB:PVX_010100"/>
<accession>A0A564ZPT9</accession>
<evidence type="ECO:0000313" key="3">
    <source>
        <dbReference type="EMBL" id="VUZ93023.1"/>
    </source>
</evidence>
<proteinExistence type="predicted"/>
<keyword evidence="2" id="KW-1133">Transmembrane helix</keyword>
<gene>
    <name evidence="3" type="ORF">PVP01_0100200</name>
</gene>
<dbReference type="VEuPathDB" id="PlasmoDB:PVPAM_020007200"/>
<evidence type="ECO:0000256" key="1">
    <source>
        <dbReference type="SAM" id="MobiDB-lite"/>
    </source>
</evidence>
<dbReference type="OrthoDB" id="388741at2759"/>
<keyword evidence="2" id="KW-0812">Transmembrane</keyword>
<dbReference type="AlphaFoldDB" id="A0A564ZPT9"/>
<sequence>MAYGWQHTGRVNDIYQKLYGPKCMSDYIKTKTDFEQKIDAIPYNTSIFFCKKCIALKSDIIEKTKGLQQCYNSSQLHPIESIVNIKEFIDKCPDLPNCSYPPNNPVRKPVASKVQKTYSCPGSRNCEGKTVIPDEQKSKAPPGISARNPQAGRSEEKSSLKEDRGHSDGNELRDGKVILQTKPEANPPSDSVRIQDKGSEPTVNQPSVSTDKAVTPTPHVSTPPTFTSTEFGTAPSAHSSQSSVPRDSHSTGSTQEDLNIGGPTTNLAGVQIEGLNQLRNIDVGGPTNLAGVQIEGANQLQNIDVAAQNSQGLAHDNTHAIETSVATTTDIGSTGAVDSDPENTGTEEDSSASLASSPSGDEGNSGITEVDISNDVKAPDGESHNVIISHDHRHDSRTICNESTCRETRNNELTDDGGDKSHIFNQIFSTIQANKGNVIKTSIPMGIVLLLSLLFKYTPLWRLLTKRKRNKRSHMNEKLQRVLQQPSIASEERSIPFSYSTFEYSS</sequence>
<protein>
    <submittedName>
        <fullName evidence="3">VIR protein</fullName>
    </submittedName>
</protein>
<organism evidence="3 4">
    <name type="scientific">Plasmodium vivax</name>
    <name type="common">malaria parasite P. vivax</name>
    <dbReference type="NCBI Taxonomy" id="5855"/>
    <lineage>
        <taxon>Eukaryota</taxon>
        <taxon>Sar</taxon>
        <taxon>Alveolata</taxon>
        <taxon>Apicomplexa</taxon>
        <taxon>Aconoidasida</taxon>
        <taxon>Haemosporida</taxon>
        <taxon>Plasmodiidae</taxon>
        <taxon>Plasmodium</taxon>
        <taxon>Plasmodium (Plasmodium)</taxon>
    </lineage>
</organism>
<reference evidence="4" key="1">
    <citation type="submission" date="2016-07" db="EMBL/GenBank/DDBJ databases">
        <authorList>
            <consortium name="Pathogen Informatics"/>
        </authorList>
    </citation>
    <scope>NUCLEOTIDE SEQUENCE [LARGE SCALE GENOMIC DNA]</scope>
</reference>
<evidence type="ECO:0000256" key="2">
    <source>
        <dbReference type="SAM" id="Phobius"/>
    </source>
</evidence>
<dbReference type="VEuPathDB" id="PlasmoDB:PVW1_040006500"/>
<dbReference type="Proteomes" id="UP000220605">
    <property type="component" value="Chromosome 1"/>
</dbReference>
<feature type="region of interest" description="Disordered" evidence="1">
    <location>
        <begin position="125"/>
        <end position="263"/>
    </location>
</feature>
<evidence type="ECO:0000313" key="4">
    <source>
        <dbReference type="Proteomes" id="UP000220605"/>
    </source>
</evidence>